<sequence length="258" mass="27640">MPTPPNEEVSRPVIVLVNPQLGQNIGMCARAMLNCGLEDMRLVAPRDGWPNPDATASASGADQILQDAQVFDSVEAAVSGVGRVYATTARPRDMVKPVVTPRQAAREMREAAGNGERVAVLFGPERSGLDNDAVTLADAVVAVPLNPGFTSLNLAQAVLLVGYEWWQAGDDTPARQLVQTATSGQTAGKEELLNFYTRLEGALDEAGFFSVPEKRPTVVRNIRNIFSRAGLTKGEVDTLHGILSALIKMPKRPRGPKS</sequence>
<dbReference type="CDD" id="cd18093">
    <property type="entry name" value="SpoU-like_TrmJ"/>
    <property type="match status" value="1"/>
</dbReference>
<dbReference type="PIRSF" id="PIRSF004808">
    <property type="entry name" value="LasT"/>
    <property type="match status" value="1"/>
</dbReference>
<comment type="similarity">
    <text evidence="1">Belongs to the class IV-like SAM-binding methyltransferase superfamily. RNA methyltransferase TrmH family.</text>
</comment>
<keyword evidence="5" id="KW-0963">Cytoplasm</keyword>
<gene>
    <name evidence="5" type="primary">trmJ</name>
    <name evidence="7" type="ORF">DRB17_11745</name>
</gene>
<dbReference type="GO" id="GO:0003723">
    <property type="term" value="F:RNA binding"/>
    <property type="evidence" value="ECO:0007669"/>
    <property type="project" value="InterPro"/>
</dbReference>
<keyword evidence="8" id="KW-1185">Reference proteome</keyword>
<dbReference type="GO" id="GO:0002128">
    <property type="term" value="P:tRNA nucleoside ribose methylation"/>
    <property type="evidence" value="ECO:0007669"/>
    <property type="project" value="TreeGrafter"/>
</dbReference>
<dbReference type="AlphaFoldDB" id="A0A369T8E9"/>
<name>A0A369T8E9_9PROT</name>
<dbReference type="GO" id="GO:0160206">
    <property type="term" value="F:tRNA (cytidine(32)/uridine(32)-2'-O)-methyltransferase activity"/>
    <property type="evidence" value="ECO:0007669"/>
    <property type="project" value="UniProtKB-EC"/>
</dbReference>
<feature type="domain" description="tRNA/rRNA methyltransferase SpoU type" evidence="6">
    <location>
        <begin position="13"/>
        <end position="163"/>
    </location>
</feature>
<dbReference type="SUPFAM" id="SSF75217">
    <property type="entry name" value="alpha/beta knot"/>
    <property type="match status" value="1"/>
</dbReference>
<dbReference type="GO" id="GO:0005829">
    <property type="term" value="C:cytosol"/>
    <property type="evidence" value="ECO:0007669"/>
    <property type="project" value="TreeGrafter"/>
</dbReference>
<proteinExistence type="inferred from homology"/>
<dbReference type="Gene3D" id="3.40.1280.10">
    <property type="match status" value="1"/>
</dbReference>
<keyword evidence="2 5" id="KW-0489">Methyltransferase</keyword>
<organism evidence="7 8">
    <name type="scientific">Ferruginivarius sediminum</name>
    <dbReference type="NCBI Taxonomy" id="2661937"/>
    <lineage>
        <taxon>Bacteria</taxon>
        <taxon>Pseudomonadati</taxon>
        <taxon>Pseudomonadota</taxon>
        <taxon>Alphaproteobacteria</taxon>
        <taxon>Rhodospirillales</taxon>
        <taxon>Rhodospirillaceae</taxon>
        <taxon>Ferruginivarius</taxon>
    </lineage>
</organism>
<reference evidence="7 8" key="1">
    <citation type="submission" date="2018-07" db="EMBL/GenBank/DDBJ databases">
        <title>Venubactetium sediminum gen. nov., sp. nov., isolated from a marine solar saltern.</title>
        <authorList>
            <person name="Wang S."/>
        </authorList>
    </citation>
    <scope>NUCLEOTIDE SEQUENCE [LARGE SCALE GENOMIC DNA]</scope>
    <source>
        <strain evidence="7 8">WD2A32</strain>
    </source>
</reference>
<comment type="subcellular location">
    <subcellularLocation>
        <location evidence="5">Cytoplasm</location>
    </subcellularLocation>
</comment>
<comment type="catalytic activity">
    <reaction evidence="5">
        <text>uridine(32) in tRNA + S-adenosyl-L-methionine = 2'-O-methyluridine(32) in tRNA + S-adenosyl-L-homocysteine + H(+)</text>
        <dbReference type="Rhea" id="RHEA:42936"/>
        <dbReference type="Rhea" id="RHEA-COMP:10107"/>
        <dbReference type="Rhea" id="RHEA-COMP:10290"/>
        <dbReference type="ChEBI" id="CHEBI:15378"/>
        <dbReference type="ChEBI" id="CHEBI:57856"/>
        <dbReference type="ChEBI" id="CHEBI:59789"/>
        <dbReference type="ChEBI" id="CHEBI:65315"/>
        <dbReference type="ChEBI" id="CHEBI:74478"/>
        <dbReference type="EC" id="2.1.1.200"/>
    </reaction>
</comment>
<evidence type="ECO:0000259" key="6">
    <source>
        <dbReference type="Pfam" id="PF00588"/>
    </source>
</evidence>
<dbReference type="EC" id="2.1.1.200" evidence="5"/>
<evidence type="ECO:0000313" key="7">
    <source>
        <dbReference type="EMBL" id="RDD61601.1"/>
    </source>
</evidence>
<keyword evidence="5" id="KW-0819">tRNA processing</keyword>
<dbReference type="Gene3D" id="1.10.8.590">
    <property type="match status" value="1"/>
</dbReference>
<keyword evidence="3 7" id="KW-0808">Transferase</keyword>
<dbReference type="Proteomes" id="UP000253941">
    <property type="component" value="Unassembled WGS sequence"/>
</dbReference>
<keyword evidence="4 5" id="KW-0949">S-adenosyl-L-methionine</keyword>
<dbReference type="NCBIfam" id="TIGR00050">
    <property type="entry name" value="rRNA_methyl_1"/>
    <property type="match status" value="1"/>
</dbReference>
<evidence type="ECO:0000256" key="3">
    <source>
        <dbReference type="ARBA" id="ARBA00022679"/>
    </source>
</evidence>
<evidence type="ECO:0000256" key="2">
    <source>
        <dbReference type="ARBA" id="ARBA00022603"/>
    </source>
</evidence>
<dbReference type="InterPro" id="IPR029026">
    <property type="entry name" value="tRNA_m1G_MTases_N"/>
</dbReference>
<dbReference type="Pfam" id="PF00588">
    <property type="entry name" value="SpoU_methylase"/>
    <property type="match status" value="1"/>
</dbReference>
<evidence type="ECO:0000256" key="1">
    <source>
        <dbReference type="ARBA" id="ARBA00007228"/>
    </source>
</evidence>
<dbReference type="PANTHER" id="PTHR42786:SF7">
    <property type="entry name" value="TRNA_RRNA METHYLTRANSFERASE SPOU TYPE DOMAIN-CONTAINING PROTEIN"/>
    <property type="match status" value="1"/>
</dbReference>
<dbReference type="EMBL" id="QPMH01000010">
    <property type="protein sequence ID" value="RDD61601.1"/>
    <property type="molecule type" value="Genomic_DNA"/>
</dbReference>
<dbReference type="RefSeq" id="WP_114582404.1">
    <property type="nucleotide sequence ID" value="NZ_QPMH01000010.1"/>
</dbReference>
<evidence type="ECO:0000313" key="8">
    <source>
        <dbReference type="Proteomes" id="UP000253941"/>
    </source>
</evidence>
<evidence type="ECO:0000256" key="4">
    <source>
        <dbReference type="ARBA" id="ARBA00022691"/>
    </source>
</evidence>
<dbReference type="InterPro" id="IPR029028">
    <property type="entry name" value="Alpha/beta_knot_MTases"/>
</dbReference>
<dbReference type="InterPro" id="IPR001537">
    <property type="entry name" value="SpoU_MeTrfase"/>
</dbReference>
<comment type="function">
    <text evidence="5">Catalyzes the formation of 2'O-methylated cytidine (Cm32) or 2'O-methylated uridine (Um32) at position 32 in tRNA.</text>
</comment>
<evidence type="ECO:0000256" key="5">
    <source>
        <dbReference type="RuleBase" id="RU362024"/>
    </source>
</evidence>
<accession>A0A369T8E9</accession>
<comment type="subunit">
    <text evidence="5">Homodimer.</text>
</comment>
<protein>
    <recommendedName>
        <fullName evidence="5">tRNA (cytidine/uridine-2'-O-)-methyltransferase TrmJ</fullName>
        <ecNumber evidence="5">2.1.1.200</ecNumber>
    </recommendedName>
    <alternativeName>
        <fullName evidence="5">tRNA (cytidine(32)/uridine(32)-2'-O)-methyltransferase</fullName>
    </alternativeName>
    <alternativeName>
        <fullName evidence="5">tRNA Cm32/Um32 methyltransferase</fullName>
    </alternativeName>
</protein>
<comment type="catalytic activity">
    <reaction evidence="5">
        <text>cytidine(32) in tRNA + S-adenosyl-L-methionine = 2'-O-methylcytidine(32) in tRNA + S-adenosyl-L-homocysteine + H(+)</text>
        <dbReference type="Rhea" id="RHEA:42932"/>
        <dbReference type="Rhea" id="RHEA-COMP:10288"/>
        <dbReference type="Rhea" id="RHEA-COMP:10289"/>
        <dbReference type="ChEBI" id="CHEBI:15378"/>
        <dbReference type="ChEBI" id="CHEBI:57856"/>
        <dbReference type="ChEBI" id="CHEBI:59789"/>
        <dbReference type="ChEBI" id="CHEBI:74495"/>
        <dbReference type="ChEBI" id="CHEBI:82748"/>
        <dbReference type="EC" id="2.1.1.200"/>
    </reaction>
</comment>
<comment type="caution">
    <text evidence="7">The sequence shown here is derived from an EMBL/GenBank/DDBJ whole genome shotgun (WGS) entry which is preliminary data.</text>
</comment>
<dbReference type="InterPro" id="IPR004384">
    <property type="entry name" value="RNA_MeTrfase_TrmJ/LasT"/>
</dbReference>
<dbReference type="GO" id="GO:0106339">
    <property type="term" value="F:tRNA (cytidine(32)-2'-O)-methyltransferase activity"/>
    <property type="evidence" value="ECO:0007669"/>
    <property type="project" value="RHEA"/>
</dbReference>
<dbReference type="PANTHER" id="PTHR42786">
    <property type="entry name" value="TRNA/RRNA METHYLTRANSFERASE"/>
    <property type="match status" value="1"/>
</dbReference>